<dbReference type="InterPro" id="IPR013096">
    <property type="entry name" value="Cupin_2"/>
</dbReference>
<evidence type="ECO:0000256" key="2">
    <source>
        <dbReference type="ARBA" id="ARBA00006204"/>
    </source>
</evidence>
<accession>A0AAE0BK07</accession>
<dbReference type="InterPro" id="IPR036422">
    <property type="entry name" value="RuBisCO_lsu_N_sf"/>
</dbReference>
<dbReference type="Proteomes" id="UP001190700">
    <property type="component" value="Unassembled WGS sequence"/>
</dbReference>
<dbReference type="GO" id="GO:0009536">
    <property type="term" value="C:plastid"/>
    <property type="evidence" value="ECO:0007669"/>
    <property type="project" value="UniProtKB-SubCell"/>
</dbReference>
<dbReference type="CDD" id="cd08210">
    <property type="entry name" value="RLP_RrRLP"/>
    <property type="match status" value="1"/>
</dbReference>
<keyword evidence="7" id="KW-0560">Oxidoreductase</keyword>
<comment type="catalytic activity">
    <reaction evidence="14">
        <text>D-ribulose 1,5-bisphosphate + O2 = 2-phosphoglycolate + (2R)-3-phosphoglycerate + 2 H(+)</text>
        <dbReference type="Rhea" id="RHEA:36631"/>
        <dbReference type="ChEBI" id="CHEBI:15378"/>
        <dbReference type="ChEBI" id="CHEBI:15379"/>
        <dbReference type="ChEBI" id="CHEBI:57870"/>
        <dbReference type="ChEBI" id="CHEBI:58033"/>
        <dbReference type="ChEBI" id="CHEBI:58272"/>
    </reaction>
</comment>
<gene>
    <name evidence="18" type="ORF">CYMTET_51925</name>
</gene>
<dbReference type="GO" id="GO:0009853">
    <property type="term" value="P:photorespiration"/>
    <property type="evidence" value="ECO:0007669"/>
    <property type="project" value="UniProtKB-KW"/>
</dbReference>
<evidence type="ECO:0000256" key="3">
    <source>
        <dbReference type="ARBA" id="ARBA00012287"/>
    </source>
</evidence>
<dbReference type="CDD" id="cd02222">
    <property type="entry name" value="cupin_TM1459-like"/>
    <property type="match status" value="1"/>
</dbReference>
<keyword evidence="10" id="KW-0456">Lyase</keyword>
<keyword evidence="9" id="KW-0601">Photorespiration</keyword>
<feature type="domain" description="Cupin type-2" evidence="17">
    <location>
        <begin position="456"/>
        <end position="513"/>
    </location>
</feature>
<dbReference type="SFLD" id="SFLDF00158">
    <property type="entry name" value="5-methylthio-D-ribulose_1-phos"/>
    <property type="match status" value="1"/>
</dbReference>
<evidence type="ECO:0000256" key="15">
    <source>
        <dbReference type="ARBA" id="ARBA00049469"/>
    </source>
</evidence>
<keyword evidence="11" id="KW-0120">Carbon dioxide fixation</keyword>
<dbReference type="Gene3D" id="2.60.120.10">
    <property type="entry name" value="Jelly Rolls"/>
    <property type="match status" value="1"/>
</dbReference>
<dbReference type="SFLD" id="SFLDG00301">
    <property type="entry name" value="RuBisCO-like_proteins"/>
    <property type="match status" value="1"/>
</dbReference>
<evidence type="ECO:0000256" key="5">
    <source>
        <dbReference type="ARBA" id="ARBA00022567"/>
    </source>
</evidence>
<dbReference type="Pfam" id="PF00016">
    <property type="entry name" value="RuBisCO_large"/>
    <property type="match status" value="1"/>
</dbReference>
<feature type="domain" description="Ribulose bisphosphate carboxylase large subunit C-terminal" evidence="16">
    <location>
        <begin position="121"/>
        <end position="359"/>
    </location>
</feature>
<dbReference type="SUPFAM" id="SSF51182">
    <property type="entry name" value="RmlC-like cupins"/>
    <property type="match status" value="1"/>
</dbReference>
<evidence type="ECO:0000256" key="12">
    <source>
        <dbReference type="ARBA" id="ARBA00025664"/>
    </source>
</evidence>
<comment type="subcellular location">
    <subcellularLocation>
        <location evidence="1">Plastid</location>
    </subcellularLocation>
</comment>
<dbReference type="InterPro" id="IPR000685">
    <property type="entry name" value="RuBisCO_lsu_C"/>
</dbReference>
<dbReference type="SUPFAM" id="SSF54966">
    <property type="entry name" value="RuBisCO, large subunit, small (N-terminal) domain"/>
    <property type="match status" value="1"/>
</dbReference>
<evidence type="ECO:0000256" key="14">
    <source>
        <dbReference type="ARBA" id="ARBA00048059"/>
    </source>
</evidence>
<keyword evidence="6" id="KW-0934">Plastid</keyword>
<evidence type="ECO:0000256" key="6">
    <source>
        <dbReference type="ARBA" id="ARBA00022640"/>
    </source>
</evidence>
<dbReference type="PANTHER" id="PTHR42704:SF17">
    <property type="entry name" value="RIBULOSE BISPHOSPHATE CARBOXYLASE LARGE CHAIN"/>
    <property type="match status" value="1"/>
</dbReference>
<dbReference type="GO" id="GO:0000287">
    <property type="term" value="F:magnesium ion binding"/>
    <property type="evidence" value="ECO:0007669"/>
    <property type="project" value="InterPro"/>
</dbReference>
<keyword evidence="5" id="KW-0113">Calvin cycle</keyword>
<evidence type="ECO:0000256" key="10">
    <source>
        <dbReference type="ARBA" id="ARBA00023239"/>
    </source>
</evidence>
<evidence type="ECO:0000256" key="9">
    <source>
        <dbReference type="ARBA" id="ARBA00023238"/>
    </source>
</evidence>
<evidence type="ECO:0000256" key="7">
    <source>
        <dbReference type="ARBA" id="ARBA00023002"/>
    </source>
</evidence>
<protein>
    <recommendedName>
        <fullName evidence="4">Ribulose bisphosphate carboxylase large chain</fullName>
        <ecNumber evidence="3">4.1.1.39</ecNumber>
    </recommendedName>
</protein>
<evidence type="ECO:0000256" key="8">
    <source>
        <dbReference type="ARBA" id="ARBA00023033"/>
    </source>
</evidence>
<sequence>MAAAERFSVVYHIEAESESEAKKRAFDICLEQTVELPEKLVTDEFISNVVVGKIEALAELKKGCWSARISYDNDTTGYEFTQFINVVFGNTSIKDGIKVQDILLSDGLLKAFTGPRFGTTGLRELLGVKSGPLLCTALKPMGSSSQVLADMAYKFALGGIDVIKDDHGLANQCWSRYEERVALCSAAVARANKETGKNCIYAPCLNAPAHLVMERAWSAKRAGAGGVLMLPGITGFDTMRLLAADPNFGLPILAHPAMLGSFSRDGFSHESLYGTLCRFAGADATIFPNYGGRFGFSKEECQSIAHGCRSSMGTYPSILPSPGGGMTLERVPEMKDVYGDDVLLLIGGDLIGRTPDLTANAVTFISATGRPEAAPAPVAAKAEAAPAERPAKRIKRPAEPPLTGNHSKVLAHSGDFTWDRVPLEDYKPPADNSWKGVTRTELIGKRGETPSFHVRYFEVAPGGHSTLEQHIHEHVVVPIRGKGEIMANTRVWPLKFGDVAYVAPRDPHQLFCAASATEPFGFLCMVNAERDRPVPLDASALGGSACEGGA</sequence>
<reference evidence="18 19" key="1">
    <citation type="journal article" date="2015" name="Genome Biol. Evol.">
        <title>Comparative Genomics of a Bacterivorous Green Alga Reveals Evolutionary Causalities and Consequences of Phago-Mixotrophic Mode of Nutrition.</title>
        <authorList>
            <person name="Burns J.A."/>
            <person name="Paasch A."/>
            <person name="Narechania A."/>
            <person name="Kim E."/>
        </authorList>
    </citation>
    <scope>NUCLEOTIDE SEQUENCE [LARGE SCALE GENOMIC DNA]</scope>
    <source>
        <strain evidence="18 19">PLY_AMNH</strain>
    </source>
</reference>
<dbReference type="AlphaFoldDB" id="A0AAE0BK07"/>
<comment type="catalytic activity">
    <reaction evidence="15">
        <text>2 (2R)-3-phosphoglycerate + 2 H(+) = D-ribulose 1,5-bisphosphate + CO2 + H2O</text>
        <dbReference type="Rhea" id="RHEA:23124"/>
        <dbReference type="ChEBI" id="CHEBI:15377"/>
        <dbReference type="ChEBI" id="CHEBI:15378"/>
        <dbReference type="ChEBI" id="CHEBI:16526"/>
        <dbReference type="ChEBI" id="CHEBI:57870"/>
        <dbReference type="ChEBI" id="CHEBI:58272"/>
        <dbReference type="EC" id="4.1.1.39"/>
    </reaction>
</comment>
<dbReference type="GO" id="GO:0004497">
    <property type="term" value="F:monooxygenase activity"/>
    <property type="evidence" value="ECO:0007669"/>
    <property type="project" value="UniProtKB-KW"/>
</dbReference>
<evidence type="ECO:0000313" key="19">
    <source>
        <dbReference type="Proteomes" id="UP001190700"/>
    </source>
</evidence>
<dbReference type="EMBL" id="LGRX02034353">
    <property type="protein sequence ID" value="KAK3238031.1"/>
    <property type="molecule type" value="Genomic_DNA"/>
</dbReference>
<evidence type="ECO:0000256" key="1">
    <source>
        <dbReference type="ARBA" id="ARBA00004474"/>
    </source>
</evidence>
<dbReference type="SUPFAM" id="SSF51649">
    <property type="entry name" value="RuBisCo, C-terminal domain"/>
    <property type="match status" value="1"/>
</dbReference>
<dbReference type="InterPro" id="IPR036376">
    <property type="entry name" value="RuBisCO_lsu_C_sf"/>
</dbReference>
<dbReference type="Pfam" id="PF07883">
    <property type="entry name" value="Cupin_2"/>
    <property type="match status" value="1"/>
</dbReference>
<comment type="caution">
    <text evidence="18">The sequence shown here is derived from an EMBL/GenBank/DDBJ whole genome shotgun (WGS) entry which is preliminary data.</text>
</comment>
<dbReference type="PANTHER" id="PTHR42704">
    <property type="entry name" value="RIBULOSE BISPHOSPHATE CARBOXYLASE"/>
    <property type="match status" value="1"/>
</dbReference>
<dbReference type="InterPro" id="IPR033966">
    <property type="entry name" value="RuBisCO"/>
</dbReference>
<keyword evidence="8" id="KW-0503">Monooxygenase</keyword>
<dbReference type="Gene3D" id="3.20.20.110">
    <property type="entry name" value="Ribulose bisphosphate carboxylase, large subunit, C-terminal domain"/>
    <property type="match status" value="1"/>
</dbReference>
<comment type="subunit">
    <text evidence="13">Heterohexadecamer of 8 large chains and 8 small chains; disulfide-linked. The disulfide link is formed within the large subunit homodimers.</text>
</comment>
<keyword evidence="19" id="KW-1185">Reference proteome</keyword>
<dbReference type="GO" id="GO:0016984">
    <property type="term" value="F:ribulose-bisphosphate carboxylase activity"/>
    <property type="evidence" value="ECO:0007669"/>
    <property type="project" value="UniProtKB-EC"/>
</dbReference>
<proteinExistence type="inferred from homology"/>
<evidence type="ECO:0000256" key="13">
    <source>
        <dbReference type="ARBA" id="ARBA00025888"/>
    </source>
</evidence>
<name>A0AAE0BK07_9CHLO</name>
<dbReference type="Gene3D" id="3.30.70.150">
    <property type="entry name" value="RuBisCO large subunit, N-terminal domain"/>
    <property type="match status" value="1"/>
</dbReference>
<dbReference type="EC" id="4.1.1.39" evidence="3"/>
<evidence type="ECO:0000313" key="18">
    <source>
        <dbReference type="EMBL" id="KAK3238031.1"/>
    </source>
</evidence>
<dbReference type="SFLD" id="SFLDS00014">
    <property type="entry name" value="RuBisCO"/>
    <property type="match status" value="1"/>
</dbReference>
<organism evidence="18 19">
    <name type="scientific">Cymbomonas tetramitiformis</name>
    <dbReference type="NCBI Taxonomy" id="36881"/>
    <lineage>
        <taxon>Eukaryota</taxon>
        <taxon>Viridiplantae</taxon>
        <taxon>Chlorophyta</taxon>
        <taxon>Pyramimonadophyceae</taxon>
        <taxon>Pyramimonadales</taxon>
        <taxon>Pyramimonadaceae</taxon>
        <taxon>Cymbomonas</taxon>
    </lineage>
</organism>
<evidence type="ECO:0000256" key="11">
    <source>
        <dbReference type="ARBA" id="ARBA00023300"/>
    </source>
</evidence>
<dbReference type="InterPro" id="IPR011051">
    <property type="entry name" value="RmlC_Cupin_sf"/>
</dbReference>
<dbReference type="GO" id="GO:0019253">
    <property type="term" value="P:reductive pentose-phosphate cycle"/>
    <property type="evidence" value="ECO:0007669"/>
    <property type="project" value="UniProtKB-KW"/>
</dbReference>
<evidence type="ECO:0000259" key="16">
    <source>
        <dbReference type="Pfam" id="PF00016"/>
    </source>
</evidence>
<evidence type="ECO:0000256" key="4">
    <source>
        <dbReference type="ARBA" id="ARBA00017725"/>
    </source>
</evidence>
<comment type="similarity">
    <text evidence="2">Belongs to the RuBisCO large chain family. Type I subfamily.</text>
</comment>
<evidence type="ECO:0000259" key="17">
    <source>
        <dbReference type="Pfam" id="PF07883"/>
    </source>
</evidence>
<dbReference type="InterPro" id="IPR014710">
    <property type="entry name" value="RmlC-like_jellyroll"/>
</dbReference>
<comment type="function">
    <text evidence="12">RuBisCO catalyzes two reactions: the carboxylation of D-ribulose 1,5-bisphosphate, the primary event in carbon dioxide fixation, as well as the oxidative fragmentation of the pentose substrate in the photorespiration process. Both reactions occur simultaneously and in competition at the same active site.</text>
</comment>